<comment type="caution">
    <text evidence="2">The sequence shown here is derived from an EMBL/GenBank/DDBJ whole genome shotgun (WGS) entry which is preliminary data.</text>
</comment>
<sequence length="99" mass="11338">MHVRKFFKFVYHTINAVTFGGASMTEAELIIDRLYSLMRERNLTVNRLATLANITPSSLSSLIYRKSVPRVDMLHALCSALGITVHDFFDFPPYNEVEK</sequence>
<accession>H1LF13</accession>
<protein>
    <submittedName>
        <fullName evidence="2">DNA-binding helix-turn-helix protein</fullName>
    </submittedName>
</protein>
<reference evidence="2 3" key="1">
    <citation type="submission" date="2011-09" db="EMBL/GenBank/DDBJ databases">
        <authorList>
            <person name="Weinstock G."/>
            <person name="Sodergren E."/>
            <person name="Clifton S."/>
            <person name="Fulton L."/>
            <person name="Fulton B."/>
            <person name="Courtney L."/>
            <person name="Fronick C."/>
            <person name="Harrison M."/>
            <person name="Strong C."/>
            <person name="Farmer C."/>
            <person name="Delahaunty K."/>
            <person name="Markovic C."/>
            <person name="Hall O."/>
            <person name="Minx P."/>
            <person name="Tomlinson C."/>
            <person name="Mitreva M."/>
            <person name="Hou S."/>
            <person name="Chen J."/>
            <person name="Wollam A."/>
            <person name="Pepin K.H."/>
            <person name="Johnson M."/>
            <person name="Bhonagiri V."/>
            <person name="Zhang X."/>
            <person name="Suruliraj S."/>
            <person name="Warren W."/>
            <person name="Chinwalla A."/>
            <person name="Mardis E.R."/>
            <person name="Wilson R.K."/>
        </authorList>
    </citation>
    <scope>NUCLEOTIDE SEQUENCE [LARGE SCALE GENOMIC DNA]</scope>
    <source>
        <strain evidence="2 3">F0435</strain>
    </source>
</reference>
<dbReference type="Proteomes" id="UP000005025">
    <property type="component" value="Unassembled WGS sequence"/>
</dbReference>
<dbReference type="HOGENOM" id="CLU_066192_50_1_9"/>
<feature type="domain" description="HTH cro/C1-type" evidence="1">
    <location>
        <begin position="34"/>
        <end position="88"/>
    </location>
</feature>
<dbReference type="Pfam" id="PF13443">
    <property type="entry name" value="HTH_26"/>
    <property type="match status" value="1"/>
</dbReference>
<dbReference type="CDD" id="cd00093">
    <property type="entry name" value="HTH_XRE"/>
    <property type="match status" value="1"/>
</dbReference>
<evidence type="ECO:0000259" key="1">
    <source>
        <dbReference type="PROSITE" id="PS50943"/>
    </source>
</evidence>
<keyword evidence="2" id="KW-0238">DNA-binding</keyword>
<evidence type="ECO:0000313" key="2">
    <source>
        <dbReference type="EMBL" id="EHO52252.1"/>
    </source>
</evidence>
<dbReference type="AlphaFoldDB" id="H1LF13"/>
<dbReference type="EMBL" id="AGRJ01000110">
    <property type="protein sequence ID" value="EHO52252.1"/>
    <property type="molecule type" value="Genomic_DNA"/>
</dbReference>
<gene>
    <name evidence="2" type="ORF">HMPREF9104_01189</name>
</gene>
<name>H1LF13_9LACO</name>
<dbReference type="STRING" id="797516.HMPREF9104_01189"/>
<evidence type="ECO:0000313" key="3">
    <source>
        <dbReference type="Proteomes" id="UP000005025"/>
    </source>
</evidence>
<dbReference type="PROSITE" id="PS50943">
    <property type="entry name" value="HTH_CROC1"/>
    <property type="match status" value="1"/>
</dbReference>
<dbReference type="SUPFAM" id="SSF47413">
    <property type="entry name" value="lambda repressor-like DNA-binding domains"/>
    <property type="match status" value="1"/>
</dbReference>
<proteinExistence type="predicted"/>
<organism evidence="2 3">
    <name type="scientific">Lentilactobacillus kisonensis F0435</name>
    <dbReference type="NCBI Taxonomy" id="797516"/>
    <lineage>
        <taxon>Bacteria</taxon>
        <taxon>Bacillati</taxon>
        <taxon>Bacillota</taxon>
        <taxon>Bacilli</taxon>
        <taxon>Lactobacillales</taxon>
        <taxon>Lactobacillaceae</taxon>
        <taxon>Lentilactobacillus</taxon>
    </lineage>
</organism>
<dbReference type="InterPro" id="IPR010982">
    <property type="entry name" value="Lambda_DNA-bd_dom_sf"/>
</dbReference>
<dbReference type="Gene3D" id="1.10.260.40">
    <property type="entry name" value="lambda repressor-like DNA-binding domains"/>
    <property type="match status" value="1"/>
</dbReference>
<dbReference type="SMART" id="SM00530">
    <property type="entry name" value="HTH_XRE"/>
    <property type="match status" value="1"/>
</dbReference>
<dbReference type="InterPro" id="IPR001387">
    <property type="entry name" value="Cro/C1-type_HTH"/>
</dbReference>
<dbReference type="GO" id="GO:0003677">
    <property type="term" value="F:DNA binding"/>
    <property type="evidence" value="ECO:0007669"/>
    <property type="project" value="UniProtKB-KW"/>
</dbReference>